<protein>
    <submittedName>
        <fullName evidence="1">Uncharacterized protein</fullName>
    </submittedName>
</protein>
<keyword evidence="2" id="KW-1185">Reference proteome</keyword>
<dbReference type="RefSeq" id="WP_061805253.1">
    <property type="nucleotide sequence ID" value="NZ_FOXX01000006.1"/>
</dbReference>
<evidence type="ECO:0000313" key="1">
    <source>
        <dbReference type="EMBL" id="SFQ65706.1"/>
    </source>
</evidence>
<organism evidence="1 2">
    <name type="scientific">Priestia endophytica DSM 13796</name>
    <dbReference type="NCBI Taxonomy" id="1121089"/>
    <lineage>
        <taxon>Bacteria</taxon>
        <taxon>Bacillati</taxon>
        <taxon>Bacillota</taxon>
        <taxon>Bacilli</taxon>
        <taxon>Bacillales</taxon>
        <taxon>Bacillaceae</taxon>
        <taxon>Priestia</taxon>
    </lineage>
</organism>
<sequence>MEYTFELSVDGFYIPRLNNEFKLIELVFEDMASFGEAIFKDFMENVITEKSEREEISGNICSLEISKKYTIISTEFVDSCVNNELRVVTDEMFKLINQWVEKNDL</sequence>
<gene>
    <name evidence="1" type="ORF">SAMN02745910_02545</name>
</gene>
<proteinExistence type="predicted"/>
<reference evidence="1 2" key="1">
    <citation type="submission" date="2016-10" db="EMBL/GenBank/DDBJ databases">
        <authorList>
            <person name="Varghese N."/>
            <person name="Submissions S."/>
        </authorList>
    </citation>
    <scope>NUCLEOTIDE SEQUENCE [LARGE SCALE GENOMIC DNA]</scope>
    <source>
        <strain evidence="1 2">DSM 13796</strain>
    </source>
</reference>
<comment type="caution">
    <text evidence="1">The sequence shown here is derived from an EMBL/GenBank/DDBJ whole genome shotgun (WGS) entry which is preliminary data.</text>
</comment>
<dbReference type="Proteomes" id="UP000182762">
    <property type="component" value="Unassembled WGS sequence"/>
</dbReference>
<name>A0A1I6AAF1_9BACI</name>
<accession>A0A1I6AAF1</accession>
<dbReference type="EMBL" id="FOXX01000006">
    <property type="protein sequence ID" value="SFQ65706.1"/>
    <property type="molecule type" value="Genomic_DNA"/>
</dbReference>
<evidence type="ECO:0000313" key="2">
    <source>
        <dbReference type="Proteomes" id="UP000182762"/>
    </source>
</evidence>
<dbReference type="GeneID" id="93711191"/>